<dbReference type="GO" id="GO:0001725">
    <property type="term" value="C:stress fiber"/>
    <property type="evidence" value="ECO:0007669"/>
    <property type="project" value="UniProtKB-SubCell"/>
</dbReference>
<comment type="caution">
    <text evidence="14">The sequence shown here is derived from an EMBL/GenBank/DDBJ whole genome shotgun (WGS) entry which is preliminary data.</text>
</comment>
<dbReference type="Proteomes" id="UP000695562">
    <property type="component" value="Unassembled WGS sequence"/>
</dbReference>
<dbReference type="Pfam" id="PF05502">
    <property type="entry name" value="Dynactin_p62"/>
    <property type="match status" value="1"/>
</dbReference>
<keyword evidence="4" id="KW-0963">Cytoplasm</keyword>
<evidence type="ECO:0000256" key="12">
    <source>
        <dbReference type="ARBA" id="ARBA00034864"/>
    </source>
</evidence>
<name>A0A8J4Q4Q3_9MYCE</name>
<evidence type="ECO:0000256" key="2">
    <source>
        <dbReference type="ARBA" id="ARBA00004529"/>
    </source>
</evidence>
<accession>A0A8J4Q4Q3</accession>
<evidence type="ECO:0000256" key="8">
    <source>
        <dbReference type="ARBA" id="ARBA00022990"/>
    </source>
</evidence>
<evidence type="ECO:0000256" key="4">
    <source>
        <dbReference type="ARBA" id="ARBA00022490"/>
    </source>
</evidence>
<dbReference type="PANTHER" id="PTHR13034:SF2">
    <property type="entry name" value="DYNACTIN SUBUNIT 4"/>
    <property type="match status" value="1"/>
</dbReference>
<dbReference type="GO" id="GO:0005869">
    <property type="term" value="C:dynactin complex"/>
    <property type="evidence" value="ECO:0007669"/>
    <property type="project" value="InterPro"/>
</dbReference>
<evidence type="ECO:0000256" key="6">
    <source>
        <dbReference type="ARBA" id="ARBA00022553"/>
    </source>
</evidence>
<evidence type="ECO:0000256" key="9">
    <source>
        <dbReference type="ARBA" id="ARBA00023054"/>
    </source>
</evidence>
<evidence type="ECO:0000256" key="5">
    <source>
        <dbReference type="ARBA" id="ARBA00022499"/>
    </source>
</evidence>
<evidence type="ECO:0000256" key="13">
    <source>
        <dbReference type="ARBA" id="ARBA00093507"/>
    </source>
</evidence>
<keyword evidence="8" id="KW-0007">Acetylation</keyword>
<evidence type="ECO:0000256" key="10">
    <source>
        <dbReference type="ARBA" id="ARBA00023212"/>
    </source>
</evidence>
<evidence type="ECO:0000256" key="7">
    <source>
        <dbReference type="ARBA" id="ARBA00022843"/>
    </source>
</evidence>
<proteinExistence type="inferred from homology"/>
<dbReference type="EMBL" id="AJWJ01000008">
    <property type="protein sequence ID" value="KAF2078267.1"/>
    <property type="molecule type" value="Genomic_DNA"/>
</dbReference>
<evidence type="ECO:0000256" key="3">
    <source>
        <dbReference type="ARBA" id="ARBA00004657"/>
    </source>
</evidence>
<dbReference type="OrthoDB" id="283815at2759"/>
<keyword evidence="10" id="KW-0206">Cytoskeleton</keyword>
<keyword evidence="15" id="KW-1185">Reference proteome</keyword>
<organism evidence="14 15">
    <name type="scientific">Polysphondylium violaceum</name>
    <dbReference type="NCBI Taxonomy" id="133409"/>
    <lineage>
        <taxon>Eukaryota</taxon>
        <taxon>Amoebozoa</taxon>
        <taxon>Evosea</taxon>
        <taxon>Eumycetozoa</taxon>
        <taxon>Dictyostelia</taxon>
        <taxon>Dictyosteliales</taxon>
        <taxon>Dictyosteliaceae</taxon>
        <taxon>Polysphondylium</taxon>
    </lineage>
</organism>
<comment type="similarity">
    <text evidence="11">Belongs to the dynactin subunit 4 family.</text>
</comment>
<dbReference type="GO" id="GO:0005813">
    <property type="term" value="C:centrosome"/>
    <property type="evidence" value="ECO:0007669"/>
    <property type="project" value="UniProtKB-SubCell"/>
</dbReference>
<keyword evidence="7" id="KW-0832">Ubl conjugation</keyword>
<evidence type="ECO:0000313" key="15">
    <source>
        <dbReference type="Proteomes" id="UP000695562"/>
    </source>
</evidence>
<reference evidence="14" key="1">
    <citation type="submission" date="2020-01" db="EMBL/GenBank/DDBJ databases">
        <title>Development of genomics and gene disruption for Polysphondylium violaceum indicates a role for the polyketide synthase stlB in stalk morphogenesis.</title>
        <authorList>
            <person name="Narita B."/>
            <person name="Kawabe Y."/>
            <person name="Kin K."/>
            <person name="Saito T."/>
            <person name="Gibbs R."/>
            <person name="Kuspa A."/>
            <person name="Muzny D."/>
            <person name="Queller D."/>
            <person name="Richards S."/>
            <person name="Strassman J."/>
            <person name="Sucgang R."/>
            <person name="Worley K."/>
            <person name="Schaap P."/>
        </authorList>
    </citation>
    <scope>NUCLEOTIDE SEQUENCE</scope>
    <source>
        <strain evidence="14">QSvi11</strain>
    </source>
</reference>
<comment type="subunit">
    <text evidence="13">Subunit of dynactin, a multiprotein complex part of a tripartite complex with dynein and a adapter, such as BICDL1, BICD2 or HOOK3. The dynactin complex is built around ACTR1A/ACTB filament and consists of an actin-related filament composed of a shoulder domain, a pointed end and a barbed end. Its length is defined by its flexible shoulder domain. The soulder is composed of 2 DCTN1 subunits, 4 DCTN2 and 2 DCTN3. The 4 DCNT2 (via N-terminus) bind the ACTR1A filament and act as molecular rulers to determine the length. The pointed end is important for binding dynein-dynactin cargo adapters. Consists of 4 subunits: ACTR10, DCNT4, DCTN5 and DCTN6. The barbed end is composed of a CAPZA1:CAPZB heterodimers, which binds ACTR1A/ACTB filament and dynactin and stabilizes dynactin. Interacts with ATP7B, but not ATP7A, in a copper-dependent manner. Interacts with ANK2; this interaction is required for localization at costameres. Interacts with N4BP2L1.</text>
</comment>
<keyword evidence="6" id="KW-0597">Phosphoprotein</keyword>
<dbReference type="AlphaFoldDB" id="A0A8J4Q4Q3"/>
<gene>
    <name evidence="14" type="ORF">CYY_000457</name>
</gene>
<evidence type="ECO:0000256" key="11">
    <source>
        <dbReference type="ARBA" id="ARBA00034776"/>
    </source>
</evidence>
<comment type="subcellular location">
    <subcellularLocation>
        <location evidence="1">Cytoplasm</location>
        <location evidence="1">Cytoskeleton</location>
        <location evidence="1">Microtubule organizing center</location>
        <location evidence="1">Centrosome</location>
    </subcellularLocation>
    <subcellularLocation>
        <location evidence="2">Cytoplasm</location>
        <location evidence="2">Cytoskeleton</location>
        <location evidence="2">Stress fiber</location>
    </subcellularLocation>
    <subcellularLocation>
        <location evidence="3">Cytoplasm</location>
        <location evidence="3">Myofibril</location>
    </subcellularLocation>
</comment>
<dbReference type="PANTHER" id="PTHR13034">
    <property type="entry name" value="DYNACTIN P62 SUBUNIT"/>
    <property type="match status" value="1"/>
</dbReference>
<protein>
    <recommendedName>
        <fullName evidence="12">Dynactin subunit 4</fullName>
    </recommendedName>
</protein>
<sequence>MHSIRSNNHCSFNLYNDNNQILKYSCFCGKAFNLTELYYCNGCQQINCRYCITEEIDFHYCPNCIENLNSAEASVNGNKCKKCFECPVCFNTLTYSVIGSKDVNTVTSPPTAGVTSPTTTAATPTTGETYFLNCGFCKWNSLDLKDEFKFDMPSLKAKKESSIQQLQVNKSIEALNKEAAELTSLKDKKTINRIKLAQAMKHFLGPQSKHQKHNQRKNFNKVEDRWESTSMAHPVPHNHLVPTPPPGQTLLSEAAIAQRVQPITMTEADQMQQQRIDAREFETLDPLGDTVKYDDDITPFLRDQVTECDQVSSLDQRFKNIAHSSLSTSSIHPQRKHLITKRSKRCKRCDKLLVKSEISLTKTEFKRQHFAFTYVPRVQITRVLWIDNDIFEVFLQFTNPLHIPLFINFPMSIKGSFISTDDNSQPIDLCEHETYINGILDETDDLEKESIIQTLKQNENPRYIIDRKDNKLTMKFIGKVGIEEEQIAPKDNNNNEEITNLTIIHLTESLANLSTSTEIPKFNSQFKDIKFTITLEFSTSSLSTAPSTSSSTTTADKQQKTLLKLLFDIPSNKFENTLQQ</sequence>
<evidence type="ECO:0000313" key="14">
    <source>
        <dbReference type="EMBL" id="KAF2078267.1"/>
    </source>
</evidence>
<keyword evidence="9" id="KW-0175">Coiled coil</keyword>
<dbReference type="InterPro" id="IPR008603">
    <property type="entry name" value="DCTN4"/>
</dbReference>
<evidence type="ECO:0000256" key="1">
    <source>
        <dbReference type="ARBA" id="ARBA00004300"/>
    </source>
</evidence>
<keyword evidence="5" id="KW-1017">Isopeptide bond</keyword>